<feature type="region of interest" description="Disordered" evidence="1">
    <location>
        <begin position="1"/>
        <end position="96"/>
    </location>
</feature>
<accession>A0A5C5VGU5</accession>
<evidence type="ECO:0000313" key="2">
    <source>
        <dbReference type="EMBL" id="TWT37170.1"/>
    </source>
</evidence>
<protein>
    <submittedName>
        <fullName evidence="2">Uncharacterized protein</fullName>
    </submittedName>
</protein>
<evidence type="ECO:0000313" key="3">
    <source>
        <dbReference type="Proteomes" id="UP000316714"/>
    </source>
</evidence>
<organism evidence="2 3">
    <name type="scientific">Posidoniimonas corsicana</name>
    <dbReference type="NCBI Taxonomy" id="1938618"/>
    <lineage>
        <taxon>Bacteria</taxon>
        <taxon>Pseudomonadati</taxon>
        <taxon>Planctomycetota</taxon>
        <taxon>Planctomycetia</taxon>
        <taxon>Pirellulales</taxon>
        <taxon>Lacipirellulaceae</taxon>
        <taxon>Posidoniimonas</taxon>
    </lineage>
</organism>
<dbReference type="EMBL" id="SIHJ01000001">
    <property type="protein sequence ID" value="TWT37170.1"/>
    <property type="molecule type" value="Genomic_DNA"/>
</dbReference>
<gene>
    <name evidence="2" type="ORF">KOR34_21170</name>
</gene>
<feature type="compositionally biased region" description="Basic and acidic residues" evidence="1">
    <location>
        <begin position="52"/>
        <end position="88"/>
    </location>
</feature>
<dbReference type="OrthoDB" id="9991646at2"/>
<dbReference type="AlphaFoldDB" id="A0A5C5VGU5"/>
<name>A0A5C5VGU5_9BACT</name>
<keyword evidence="3" id="KW-1185">Reference proteome</keyword>
<sequence length="153" mass="17410">MSNSSAYNIMGEIDPVEKLDDIQSRLEQRRLDRNAKANAKPASTQASGVDGDSNKPTDSEPDKEAAAKKRAADAARKRREEELQRQEQRQQALAESRWVTAGHKVREKRVEHLERIFYRLKSQGEFTGNKQEFFDEGLAMLEEKYSSSIVPSN</sequence>
<proteinExistence type="predicted"/>
<feature type="compositionally biased region" description="Basic and acidic residues" evidence="1">
    <location>
        <begin position="15"/>
        <end position="35"/>
    </location>
</feature>
<comment type="caution">
    <text evidence="2">The sequence shown here is derived from an EMBL/GenBank/DDBJ whole genome shotgun (WGS) entry which is preliminary data.</text>
</comment>
<reference evidence="2 3" key="1">
    <citation type="submission" date="2019-02" db="EMBL/GenBank/DDBJ databases">
        <title>Deep-cultivation of Planctomycetes and their phenomic and genomic characterization uncovers novel biology.</title>
        <authorList>
            <person name="Wiegand S."/>
            <person name="Jogler M."/>
            <person name="Boedeker C."/>
            <person name="Pinto D."/>
            <person name="Vollmers J."/>
            <person name="Rivas-Marin E."/>
            <person name="Kohn T."/>
            <person name="Peeters S.H."/>
            <person name="Heuer A."/>
            <person name="Rast P."/>
            <person name="Oberbeckmann S."/>
            <person name="Bunk B."/>
            <person name="Jeske O."/>
            <person name="Meyerdierks A."/>
            <person name="Storesund J.E."/>
            <person name="Kallscheuer N."/>
            <person name="Luecker S."/>
            <person name="Lage O.M."/>
            <person name="Pohl T."/>
            <person name="Merkel B.J."/>
            <person name="Hornburger P."/>
            <person name="Mueller R.-W."/>
            <person name="Bruemmer F."/>
            <person name="Labrenz M."/>
            <person name="Spormann A.M."/>
            <person name="Op Den Camp H."/>
            <person name="Overmann J."/>
            <person name="Amann R."/>
            <person name="Jetten M.S.M."/>
            <person name="Mascher T."/>
            <person name="Medema M.H."/>
            <person name="Devos D.P."/>
            <person name="Kaster A.-K."/>
            <person name="Ovreas L."/>
            <person name="Rohde M."/>
            <person name="Galperin M.Y."/>
            <person name="Jogler C."/>
        </authorList>
    </citation>
    <scope>NUCLEOTIDE SEQUENCE [LARGE SCALE GENOMIC DNA]</scope>
    <source>
        <strain evidence="2 3">KOR34</strain>
    </source>
</reference>
<evidence type="ECO:0000256" key="1">
    <source>
        <dbReference type="SAM" id="MobiDB-lite"/>
    </source>
</evidence>
<dbReference type="RefSeq" id="WP_146564523.1">
    <property type="nucleotide sequence ID" value="NZ_SIHJ01000001.1"/>
</dbReference>
<dbReference type="Proteomes" id="UP000316714">
    <property type="component" value="Unassembled WGS sequence"/>
</dbReference>